<dbReference type="STRING" id="1618023.UH38_21005"/>
<feature type="domain" description="HTH araC/xylS-type" evidence="4">
    <location>
        <begin position="203"/>
        <end position="301"/>
    </location>
</feature>
<dbReference type="RefSeq" id="WP_045056653.1">
    <property type="nucleotide sequence ID" value="NZ_CAWMDP010000028.1"/>
</dbReference>
<accession>A0A0D8ZME8</accession>
<dbReference type="EMBL" id="JYON01000031">
    <property type="protein sequence ID" value="KJH69915.1"/>
    <property type="molecule type" value="Genomic_DNA"/>
</dbReference>
<keyword evidence="3" id="KW-0804">Transcription</keyword>
<organism evidence="5 6">
    <name type="scientific">Aliterella atlantica CENA595</name>
    <dbReference type="NCBI Taxonomy" id="1618023"/>
    <lineage>
        <taxon>Bacteria</taxon>
        <taxon>Bacillati</taxon>
        <taxon>Cyanobacteriota</taxon>
        <taxon>Cyanophyceae</taxon>
        <taxon>Chroococcidiopsidales</taxon>
        <taxon>Aliterellaceae</taxon>
        <taxon>Aliterella</taxon>
    </lineage>
</organism>
<name>A0A0D8ZME8_9CYAN</name>
<protein>
    <submittedName>
        <fullName evidence="5">AraC family transcriptional regulator</fullName>
    </submittedName>
</protein>
<keyword evidence="1" id="KW-0805">Transcription regulation</keyword>
<dbReference type="PROSITE" id="PS00041">
    <property type="entry name" value="HTH_ARAC_FAMILY_1"/>
    <property type="match status" value="1"/>
</dbReference>
<dbReference type="PANTHER" id="PTHR43436">
    <property type="entry name" value="ARAC-FAMILY TRANSCRIPTIONAL REGULATOR"/>
    <property type="match status" value="1"/>
</dbReference>
<keyword evidence="6" id="KW-1185">Reference proteome</keyword>
<dbReference type="InterPro" id="IPR009057">
    <property type="entry name" value="Homeodomain-like_sf"/>
</dbReference>
<evidence type="ECO:0000313" key="5">
    <source>
        <dbReference type="EMBL" id="KJH69915.1"/>
    </source>
</evidence>
<evidence type="ECO:0000256" key="1">
    <source>
        <dbReference type="ARBA" id="ARBA00023015"/>
    </source>
</evidence>
<dbReference type="Pfam" id="PF12833">
    <property type="entry name" value="HTH_18"/>
    <property type="match status" value="1"/>
</dbReference>
<dbReference type="AlphaFoldDB" id="A0A0D8ZME8"/>
<dbReference type="Proteomes" id="UP000032452">
    <property type="component" value="Unassembled WGS sequence"/>
</dbReference>
<dbReference type="InterPro" id="IPR009594">
    <property type="entry name" value="Tscrpt_reg_HTH_AraC_N"/>
</dbReference>
<keyword evidence="2" id="KW-0238">DNA-binding</keyword>
<dbReference type="Gene3D" id="1.10.10.60">
    <property type="entry name" value="Homeodomain-like"/>
    <property type="match status" value="2"/>
</dbReference>
<dbReference type="GO" id="GO:0043565">
    <property type="term" value="F:sequence-specific DNA binding"/>
    <property type="evidence" value="ECO:0007669"/>
    <property type="project" value="InterPro"/>
</dbReference>
<proteinExistence type="predicted"/>
<dbReference type="InterPro" id="IPR018062">
    <property type="entry name" value="HTH_AraC-typ_CS"/>
</dbReference>
<sequence length="308" mass="34951">MNQKEAEFEKRKMQINREELIERMIRIAPENSLLEVFPGIFIYQSSKPTESEISVLKPAFCVIAQGSKDVLLNDELFHYDSGHYLISTLDLPIMSNVVEASKEKPYLNLRIDLDPALVAAVMIESGIETKKSGTGVKAMDVSPVDADLLEAVVKLVKLFDTPDEMKFLAPLIIREIVYRLLKGKQSARLNQLIIREGDAQRISRVVKQIRENIDLPLKIEDTARELGMSVSGFHQHFKSVTAMSPLQFQKQIRLQEARRLMLGENMDVASASFRVGYEDPSYFSREYKKLFGIPPHRDIAGLRSNLGQ</sequence>
<dbReference type="PROSITE" id="PS01124">
    <property type="entry name" value="HTH_ARAC_FAMILY_2"/>
    <property type="match status" value="1"/>
</dbReference>
<dbReference type="SUPFAM" id="SSF46689">
    <property type="entry name" value="Homeodomain-like"/>
    <property type="match status" value="2"/>
</dbReference>
<dbReference type="InterPro" id="IPR018060">
    <property type="entry name" value="HTH_AraC"/>
</dbReference>
<evidence type="ECO:0000313" key="6">
    <source>
        <dbReference type="Proteomes" id="UP000032452"/>
    </source>
</evidence>
<dbReference type="OrthoDB" id="34150at2"/>
<dbReference type="SMART" id="SM00342">
    <property type="entry name" value="HTH_ARAC"/>
    <property type="match status" value="1"/>
</dbReference>
<dbReference type="Pfam" id="PF06719">
    <property type="entry name" value="AraC_N"/>
    <property type="match status" value="1"/>
</dbReference>
<dbReference type="PANTHER" id="PTHR43436:SF1">
    <property type="entry name" value="TRANSCRIPTIONAL REGULATORY PROTEIN"/>
    <property type="match status" value="1"/>
</dbReference>
<gene>
    <name evidence="5" type="ORF">UH38_21005</name>
</gene>
<dbReference type="PATRIC" id="fig|1618023.3.peg.2492"/>
<evidence type="ECO:0000256" key="3">
    <source>
        <dbReference type="ARBA" id="ARBA00023163"/>
    </source>
</evidence>
<evidence type="ECO:0000259" key="4">
    <source>
        <dbReference type="PROSITE" id="PS01124"/>
    </source>
</evidence>
<dbReference type="GO" id="GO:0003700">
    <property type="term" value="F:DNA-binding transcription factor activity"/>
    <property type="evidence" value="ECO:0007669"/>
    <property type="project" value="InterPro"/>
</dbReference>
<evidence type="ECO:0000256" key="2">
    <source>
        <dbReference type="ARBA" id="ARBA00023125"/>
    </source>
</evidence>
<comment type="caution">
    <text evidence="5">The sequence shown here is derived from an EMBL/GenBank/DDBJ whole genome shotgun (WGS) entry which is preliminary data.</text>
</comment>
<reference evidence="5 6" key="1">
    <citation type="submission" date="2015-02" db="EMBL/GenBank/DDBJ databases">
        <title>Draft genome of a novel marine cyanobacterium (Chroococcales) isolated from South Atlantic Ocean.</title>
        <authorList>
            <person name="Rigonato J."/>
            <person name="Alvarenga D.O."/>
            <person name="Branco L.H."/>
            <person name="Varani A.M."/>
            <person name="Brandini F.P."/>
            <person name="Fiore M.F."/>
        </authorList>
    </citation>
    <scope>NUCLEOTIDE SEQUENCE [LARGE SCALE GENOMIC DNA]</scope>
    <source>
        <strain evidence="5 6">CENA595</strain>
    </source>
</reference>